<dbReference type="KEGG" id="olu:OSTLU_27776"/>
<dbReference type="AlphaFoldDB" id="A4S8A1"/>
<dbReference type="Proteomes" id="UP000001568">
    <property type="component" value="Chromosome 15"/>
</dbReference>
<accession>A4S8A1</accession>
<dbReference type="OMA" id="RARQFCP"/>
<gene>
    <name evidence="2" type="ORF">OSTLU_27776</name>
</gene>
<feature type="region of interest" description="Disordered" evidence="1">
    <location>
        <begin position="15"/>
        <end position="58"/>
    </location>
</feature>
<organism evidence="2 3">
    <name type="scientific">Ostreococcus lucimarinus (strain CCE9901)</name>
    <dbReference type="NCBI Taxonomy" id="436017"/>
    <lineage>
        <taxon>Eukaryota</taxon>
        <taxon>Viridiplantae</taxon>
        <taxon>Chlorophyta</taxon>
        <taxon>Mamiellophyceae</taxon>
        <taxon>Mamiellales</taxon>
        <taxon>Bathycoccaceae</taxon>
        <taxon>Ostreococcus</taxon>
    </lineage>
</organism>
<evidence type="ECO:0000313" key="2">
    <source>
        <dbReference type="EMBL" id="ABP00024.1"/>
    </source>
</evidence>
<dbReference type="OrthoDB" id="10578932at2759"/>
<feature type="compositionally biased region" description="Acidic residues" evidence="1">
    <location>
        <begin position="40"/>
        <end position="58"/>
    </location>
</feature>
<name>A4S8A1_OSTLU</name>
<evidence type="ECO:0000313" key="3">
    <source>
        <dbReference type="Proteomes" id="UP000001568"/>
    </source>
</evidence>
<evidence type="ECO:0000256" key="1">
    <source>
        <dbReference type="SAM" id="MobiDB-lite"/>
    </source>
</evidence>
<feature type="compositionally biased region" description="Basic and acidic residues" evidence="1">
    <location>
        <begin position="15"/>
        <end position="24"/>
    </location>
</feature>
<protein>
    <submittedName>
        <fullName evidence="2">Uncharacterized protein</fullName>
    </submittedName>
</protein>
<dbReference type="RefSeq" id="XP_001421730.1">
    <property type="nucleotide sequence ID" value="XM_001421693.1"/>
</dbReference>
<proteinExistence type="predicted"/>
<dbReference type="HOGENOM" id="CLU_1241867_0_0_1"/>
<feature type="compositionally biased region" description="Acidic residues" evidence="1">
    <location>
        <begin position="111"/>
        <end position="141"/>
    </location>
</feature>
<keyword evidence="3" id="KW-1185">Reference proteome</keyword>
<dbReference type="GeneID" id="5005667"/>
<reference evidence="2 3" key="1">
    <citation type="journal article" date="2007" name="Proc. Natl. Acad. Sci. U.S.A.">
        <title>The tiny eukaryote Ostreococcus provides genomic insights into the paradox of plankton speciation.</title>
        <authorList>
            <person name="Palenik B."/>
            <person name="Grimwood J."/>
            <person name="Aerts A."/>
            <person name="Rouze P."/>
            <person name="Salamov A."/>
            <person name="Putnam N."/>
            <person name="Dupont C."/>
            <person name="Jorgensen R."/>
            <person name="Derelle E."/>
            <person name="Rombauts S."/>
            <person name="Zhou K."/>
            <person name="Otillar R."/>
            <person name="Merchant S.S."/>
            <person name="Podell S."/>
            <person name="Gaasterland T."/>
            <person name="Napoli C."/>
            <person name="Gendler K."/>
            <person name="Manuell A."/>
            <person name="Tai V."/>
            <person name="Vallon O."/>
            <person name="Piganeau G."/>
            <person name="Jancek S."/>
            <person name="Heijde M."/>
            <person name="Jabbari K."/>
            <person name="Bowler C."/>
            <person name="Lohr M."/>
            <person name="Robbens S."/>
            <person name="Werner G."/>
            <person name="Dubchak I."/>
            <person name="Pazour G.J."/>
            <person name="Ren Q."/>
            <person name="Paulsen I."/>
            <person name="Delwiche C."/>
            <person name="Schmutz J."/>
            <person name="Rokhsar D."/>
            <person name="Van de Peer Y."/>
            <person name="Moreau H."/>
            <person name="Grigoriev I.V."/>
        </authorList>
    </citation>
    <scope>NUCLEOTIDE SEQUENCE [LARGE SCALE GENOMIC DNA]</scope>
    <source>
        <strain evidence="2 3">CCE9901</strain>
    </source>
</reference>
<dbReference type="Gramene" id="ABP00024">
    <property type="protein sequence ID" value="ABP00024"/>
    <property type="gene ID" value="OSTLU_27776"/>
</dbReference>
<sequence length="223" mass="24766">MDACSVIYGAAKPGEDEWGRRAREVDEDGDASAAAASGDSDVDDEDDERDDDEDAVIADEEFKAGVRALKRGDLNEALRRFVYAESCCPRSMTEAKEKLLKTIAQTRALLEQEDEDEGDDDEFVSRDDDEFDDSRDFDDAGDEFHDAEGADSETGWSDTDASLADDAYRTAVWLLKSAADERKPADTEKIRDLLERARQFCPPAASEALHRIDDLLARLDVEV</sequence>
<feature type="region of interest" description="Disordered" evidence="1">
    <location>
        <begin position="109"/>
        <end position="161"/>
    </location>
</feature>
<dbReference type="EMBL" id="CP000595">
    <property type="protein sequence ID" value="ABP00024.1"/>
    <property type="molecule type" value="Genomic_DNA"/>
</dbReference>